<evidence type="ECO:0000313" key="6">
    <source>
        <dbReference type="Proteomes" id="UP000467841"/>
    </source>
</evidence>
<comment type="function">
    <text evidence="4">Dirigent proteins impart stereoselectivity on the phenoxy radical-coupling reaction, yielding optically active lignans from two molecules of coniferyl alcohol in the biosynthesis of lignans, flavonolignans, and alkaloids and thus plays a central role in plant secondary metabolism.</text>
</comment>
<evidence type="ECO:0000256" key="4">
    <source>
        <dbReference type="RuleBase" id="RU363099"/>
    </source>
</evidence>
<dbReference type="EMBL" id="CACVBM020001407">
    <property type="protein sequence ID" value="CAA7049105.1"/>
    <property type="molecule type" value="Genomic_DNA"/>
</dbReference>
<keyword evidence="3 4" id="KW-0964">Secreted</keyword>
<dbReference type="Pfam" id="PF03018">
    <property type="entry name" value="Dirigent"/>
    <property type="match status" value="1"/>
</dbReference>
<accession>A0A6D2K4L0</accession>
<dbReference type="GO" id="GO:0048046">
    <property type="term" value="C:apoplast"/>
    <property type="evidence" value="ECO:0007669"/>
    <property type="project" value="UniProtKB-SubCell"/>
</dbReference>
<evidence type="ECO:0000313" key="5">
    <source>
        <dbReference type="EMBL" id="CAA7049105.1"/>
    </source>
</evidence>
<dbReference type="GO" id="GO:0009699">
    <property type="term" value="P:phenylpropanoid biosynthetic process"/>
    <property type="evidence" value="ECO:0007669"/>
    <property type="project" value="UniProtKB-ARBA"/>
</dbReference>
<gene>
    <name evidence="5" type="ORF">MERR_LOCUS36340</name>
</gene>
<feature type="signal peptide" evidence="4">
    <location>
        <begin position="1"/>
        <end position="18"/>
    </location>
</feature>
<protein>
    <recommendedName>
        <fullName evidence="4">Dirigent protein</fullName>
    </recommendedName>
</protein>
<dbReference type="OrthoDB" id="1864232at2759"/>
<feature type="chain" id="PRO_5025711005" description="Dirigent protein" evidence="4">
    <location>
        <begin position="19"/>
        <end position="188"/>
    </location>
</feature>
<proteinExistence type="inferred from homology"/>
<evidence type="ECO:0000256" key="2">
    <source>
        <dbReference type="ARBA" id="ARBA00011738"/>
    </source>
</evidence>
<dbReference type="InterPro" id="IPR004265">
    <property type="entry name" value="Dirigent"/>
</dbReference>
<sequence>MARLLLLLIPLFSAFVLAATITEPEGYSTTVKAPYQEHKPKKLTHIHFYFHDIVSGDNPTAVPVARGPTTNSSATGFGTVSVVDDLLTVGPDITSQEVGRPQGMYTSTDKKQVGLLMTFNLVFTKGKFAGSTVSLYGWNSATLKVKEMPIIGGTGAFRLARGYAQAKTFVFNATSGDAVVEYNVYIWH</sequence>
<organism evidence="5 6">
    <name type="scientific">Microthlaspi erraticum</name>
    <dbReference type="NCBI Taxonomy" id="1685480"/>
    <lineage>
        <taxon>Eukaryota</taxon>
        <taxon>Viridiplantae</taxon>
        <taxon>Streptophyta</taxon>
        <taxon>Embryophyta</taxon>
        <taxon>Tracheophyta</taxon>
        <taxon>Spermatophyta</taxon>
        <taxon>Magnoliopsida</taxon>
        <taxon>eudicotyledons</taxon>
        <taxon>Gunneridae</taxon>
        <taxon>Pentapetalae</taxon>
        <taxon>rosids</taxon>
        <taxon>malvids</taxon>
        <taxon>Brassicales</taxon>
        <taxon>Brassicaceae</taxon>
        <taxon>Coluteocarpeae</taxon>
        <taxon>Microthlaspi</taxon>
    </lineage>
</organism>
<dbReference type="InterPro" id="IPR044859">
    <property type="entry name" value="Allene_oxi_cyc_Dirigent"/>
</dbReference>
<keyword evidence="4" id="KW-0732">Signal</keyword>
<dbReference type="PANTHER" id="PTHR21495">
    <property type="entry name" value="NUCLEOPORIN-RELATED"/>
    <property type="match status" value="1"/>
</dbReference>
<dbReference type="Proteomes" id="UP000467841">
    <property type="component" value="Unassembled WGS sequence"/>
</dbReference>
<dbReference type="AlphaFoldDB" id="A0A6D2K4L0"/>
<keyword evidence="6" id="KW-1185">Reference proteome</keyword>
<comment type="subcellular location">
    <subcellularLocation>
        <location evidence="4">Secreted</location>
        <location evidence="4">Extracellular space</location>
        <location evidence="4">Apoplast</location>
    </subcellularLocation>
</comment>
<comment type="caution">
    <text evidence="5">The sequence shown here is derived from an EMBL/GenBank/DDBJ whole genome shotgun (WGS) entry which is preliminary data.</text>
</comment>
<evidence type="ECO:0000256" key="1">
    <source>
        <dbReference type="ARBA" id="ARBA00010746"/>
    </source>
</evidence>
<dbReference type="Gene3D" id="2.40.480.10">
    <property type="entry name" value="Allene oxide cyclase-like"/>
    <property type="match status" value="1"/>
</dbReference>
<name>A0A6D2K4L0_9BRAS</name>
<evidence type="ECO:0000256" key="3">
    <source>
        <dbReference type="ARBA" id="ARBA00022525"/>
    </source>
</evidence>
<comment type="similarity">
    <text evidence="1 4">Belongs to the plant dirigent protein family.</text>
</comment>
<reference evidence="5" key="1">
    <citation type="submission" date="2020-01" db="EMBL/GenBank/DDBJ databases">
        <authorList>
            <person name="Mishra B."/>
        </authorList>
    </citation>
    <scope>NUCLEOTIDE SEQUENCE [LARGE SCALE GENOMIC DNA]</scope>
</reference>
<comment type="subunit">
    <text evidence="2 4">Homodimer.</text>
</comment>
<keyword evidence="4" id="KW-0052">Apoplast</keyword>